<evidence type="ECO:0000256" key="2">
    <source>
        <dbReference type="SAM" id="Phobius"/>
    </source>
</evidence>
<reference evidence="3" key="1">
    <citation type="submission" date="2016-03" db="EMBL/GenBank/DDBJ databases">
        <title>Draft genome sequence of Rosellinia necatrix.</title>
        <authorList>
            <person name="Kanematsu S."/>
        </authorList>
    </citation>
    <scope>NUCLEOTIDE SEQUENCE [LARGE SCALE GENOMIC DNA]</scope>
    <source>
        <strain evidence="3">W97</strain>
    </source>
</reference>
<proteinExistence type="predicted"/>
<keyword evidence="4" id="KW-1185">Reference proteome</keyword>
<gene>
    <name evidence="3" type="ORF">SAMD00023353_9600090</name>
</gene>
<protein>
    <submittedName>
        <fullName evidence="3">Uncharacterized protein</fullName>
    </submittedName>
</protein>
<keyword evidence="2" id="KW-1133">Transmembrane helix</keyword>
<feature type="region of interest" description="Disordered" evidence="1">
    <location>
        <begin position="1"/>
        <end position="52"/>
    </location>
</feature>
<keyword evidence="2" id="KW-0472">Membrane</keyword>
<dbReference type="EMBL" id="DF977541">
    <property type="protein sequence ID" value="GAW27262.1"/>
    <property type="molecule type" value="Genomic_DNA"/>
</dbReference>
<dbReference type="AlphaFoldDB" id="A0A1S8ABG8"/>
<keyword evidence="2" id="KW-0812">Transmembrane</keyword>
<accession>A0A1S8ABG8</accession>
<evidence type="ECO:0000256" key="1">
    <source>
        <dbReference type="SAM" id="MobiDB-lite"/>
    </source>
</evidence>
<feature type="transmembrane region" description="Helical" evidence="2">
    <location>
        <begin position="114"/>
        <end position="137"/>
    </location>
</feature>
<feature type="compositionally biased region" description="Polar residues" evidence="1">
    <location>
        <begin position="28"/>
        <end position="52"/>
    </location>
</feature>
<dbReference type="Proteomes" id="UP000054516">
    <property type="component" value="Unassembled WGS sequence"/>
</dbReference>
<sequence length="144" mass="15491">MCDSDESAQMHQLTTVRGGDAEEADEASVSTNQATRRWVSLSQRQSSDTNKGSSITYGCYCCIGEVGCHHRMIEQEDISNHARPSGTWARAEVAYPTSDTQAPHPGAIFAWNEVAVVIIMVGAGAAVAIVVISRFFVVVGVKFV</sequence>
<evidence type="ECO:0000313" key="3">
    <source>
        <dbReference type="EMBL" id="GAW27262.1"/>
    </source>
</evidence>
<organism evidence="3">
    <name type="scientific">Rosellinia necatrix</name>
    <name type="common">White root-rot fungus</name>
    <dbReference type="NCBI Taxonomy" id="77044"/>
    <lineage>
        <taxon>Eukaryota</taxon>
        <taxon>Fungi</taxon>
        <taxon>Dikarya</taxon>
        <taxon>Ascomycota</taxon>
        <taxon>Pezizomycotina</taxon>
        <taxon>Sordariomycetes</taxon>
        <taxon>Xylariomycetidae</taxon>
        <taxon>Xylariales</taxon>
        <taxon>Xylariaceae</taxon>
        <taxon>Rosellinia</taxon>
    </lineage>
</organism>
<evidence type="ECO:0000313" key="4">
    <source>
        <dbReference type="Proteomes" id="UP000054516"/>
    </source>
</evidence>
<name>A0A1S8ABG8_ROSNE</name>